<feature type="compositionally biased region" description="Low complexity" evidence="2">
    <location>
        <begin position="366"/>
        <end position="379"/>
    </location>
</feature>
<dbReference type="EMBL" id="MLYV02001294">
    <property type="protein sequence ID" value="PSR71113.1"/>
    <property type="molecule type" value="Genomic_DNA"/>
</dbReference>
<proteinExistence type="predicted"/>
<evidence type="ECO:0000313" key="4">
    <source>
        <dbReference type="EMBL" id="PSR71113.1"/>
    </source>
</evidence>
<organism evidence="4 5">
    <name type="scientific">Hermanssonia centrifuga</name>
    <dbReference type="NCBI Taxonomy" id="98765"/>
    <lineage>
        <taxon>Eukaryota</taxon>
        <taxon>Fungi</taxon>
        <taxon>Dikarya</taxon>
        <taxon>Basidiomycota</taxon>
        <taxon>Agaricomycotina</taxon>
        <taxon>Agaricomycetes</taxon>
        <taxon>Polyporales</taxon>
        <taxon>Meruliaceae</taxon>
        <taxon>Hermanssonia</taxon>
    </lineage>
</organism>
<evidence type="ECO:0000256" key="3">
    <source>
        <dbReference type="SAM" id="Phobius"/>
    </source>
</evidence>
<feature type="region of interest" description="Disordered" evidence="2">
    <location>
        <begin position="332"/>
        <end position="380"/>
    </location>
</feature>
<reference evidence="4 5" key="1">
    <citation type="submission" date="2018-02" db="EMBL/GenBank/DDBJ databases">
        <title>Genome sequence of the basidiomycete white-rot fungus Phlebia centrifuga.</title>
        <authorList>
            <person name="Granchi Z."/>
            <person name="Peng M."/>
            <person name="de Vries R.P."/>
            <person name="Hilden K."/>
            <person name="Makela M.R."/>
            <person name="Grigoriev I."/>
            <person name="Riley R."/>
        </authorList>
    </citation>
    <scope>NUCLEOTIDE SEQUENCE [LARGE SCALE GENOMIC DNA]</scope>
    <source>
        <strain evidence="4 5">FBCC195</strain>
    </source>
</reference>
<keyword evidence="3" id="KW-1133">Transmembrane helix</keyword>
<dbReference type="Proteomes" id="UP000186601">
    <property type="component" value="Unassembled WGS sequence"/>
</dbReference>
<evidence type="ECO:0000256" key="2">
    <source>
        <dbReference type="SAM" id="MobiDB-lite"/>
    </source>
</evidence>
<feature type="coiled-coil region" evidence="1">
    <location>
        <begin position="106"/>
        <end position="165"/>
    </location>
</feature>
<gene>
    <name evidence="4" type="ORF">PHLCEN_2v12959</name>
</gene>
<evidence type="ECO:0000313" key="5">
    <source>
        <dbReference type="Proteomes" id="UP000186601"/>
    </source>
</evidence>
<sequence>MAIPTFDSLQIGALPIIRLAYNILGIWTEHLVPLVVIFFVLLVASFCFIIKQLRMALKRAHARIHEVDLEAQRQLQVFLLELQATSAHAHDAEEQRTRDQTNDDTIVIYNAEIKHLQAKIHKLEGSLRDEQTKKDHRKQMYQLSLSILQSNLNIAMTERDEWKKQAYSQADELATIKVESKSYRTAYQDKLLDTEAAAASLCIQLANQDRETEITFEESTISAKALTEEISNAKKTIREQFSQILCLQNELVWSQEACAELEGSLDFSRMEYTFSVQMYERKLLAANADIMSLRDGLGQELGLRRTPAEKAKRLSSKLQQFVSRKGLADIVRQQPQPDDASWSVVDFPSSTSSRSSTPGLEPSNVSSETPTTSPLLSTPALPPDQCIPCYDAPNCMYKNLYPS</sequence>
<protein>
    <submittedName>
        <fullName evidence="4">Uncharacterized protein</fullName>
    </submittedName>
</protein>
<name>A0A2R6NFG7_9APHY</name>
<comment type="caution">
    <text evidence="4">The sequence shown here is derived from an EMBL/GenBank/DDBJ whole genome shotgun (WGS) entry which is preliminary data.</text>
</comment>
<keyword evidence="5" id="KW-1185">Reference proteome</keyword>
<evidence type="ECO:0000256" key="1">
    <source>
        <dbReference type="SAM" id="Coils"/>
    </source>
</evidence>
<dbReference type="AlphaFoldDB" id="A0A2R6NFG7"/>
<feature type="compositionally biased region" description="Low complexity" evidence="2">
    <location>
        <begin position="341"/>
        <end position="358"/>
    </location>
</feature>
<feature type="transmembrane region" description="Helical" evidence="3">
    <location>
        <begin position="31"/>
        <end position="50"/>
    </location>
</feature>
<keyword evidence="1" id="KW-0175">Coiled coil</keyword>
<keyword evidence="3" id="KW-0472">Membrane</keyword>
<keyword evidence="3" id="KW-0812">Transmembrane</keyword>
<accession>A0A2R6NFG7</accession>